<evidence type="ECO:0000256" key="1">
    <source>
        <dbReference type="SAM" id="Phobius"/>
    </source>
</evidence>
<keyword evidence="1" id="KW-0472">Membrane</keyword>
<keyword evidence="1" id="KW-0812">Transmembrane</keyword>
<dbReference type="EMBL" id="JAJIRN010000004">
    <property type="protein sequence ID" value="MCV2368348.1"/>
    <property type="molecule type" value="Genomic_DNA"/>
</dbReference>
<name>A0ABT2YE61_9BURK</name>
<feature type="transmembrane region" description="Helical" evidence="1">
    <location>
        <begin position="7"/>
        <end position="26"/>
    </location>
</feature>
<sequence>MKTLKQTLRYLLAAGLLLNGGAMLFAPSTWYHGMPGLWATGPLNPHLVRDVGCAYLVVALGLAWHARRSSAGQGAAIAGAAFLLLHAGVHLWEVAVGICGWSRFAQDAPGVVLPALLALYLSGIDGQQRQALGQGVAHV</sequence>
<proteinExistence type="predicted"/>
<dbReference type="Proteomes" id="UP001209701">
    <property type="component" value="Unassembled WGS sequence"/>
</dbReference>
<feature type="transmembrane region" description="Helical" evidence="1">
    <location>
        <begin position="104"/>
        <end position="121"/>
    </location>
</feature>
<dbReference type="RefSeq" id="WP_263570952.1">
    <property type="nucleotide sequence ID" value="NZ_JAJIRN010000004.1"/>
</dbReference>
<keyword evidence="1" id="KW-1133">Transmembrane helix</keyword>
<evidence type="ECO:0000313" key="3">
    <source>
        <dbReference type="Proteomes" id="UP001209701"/>
    </source>
</evidence>
<evidence type="ECO:0000313" key="2">
    <source>
        <dbReference type="EMBL" id="MCV2368348.1"/>
    </source>
</evidence>
<feature type="transmembrane region" description="Helical" evidence="1">
    <location>
        <begin position="71"/>
        <end position="92"/>
    </location>
</feature>
<reference evidence="2 3" key="1">
    <citation type="submission" date="2021-11" db="EMBL/GenBank/DDBJ databases">
        <authorList>
            <person name="Liang Q."/>
            <person name="Mou H."/>
            <person name="Liu Z."/>
        </authorList>
    </citation>
    <scope>NUCLEOTIDE SEQUENCE [LARGE SCALE GENOMIC DNA]</scope>
    <source>
        <strain evidence="2 3">CHU3</strain>
    </source>
</reference>
<comment type="caution">
    <text evidence="2">The sequence shown here is derived from an EMBL/GenBank/DDBJ whole genome shotgun (WGS) entry which is preliminary data.</text>
</comment>
<evidence type="ECO:0008006" key="4">
    <source>
        <dbReference type="Google" id="ProtNLM"/>
    </source>
</evidence>
<organism evidence="2 3">
    <name type="scientific">Roseateles oligotrophus</name>
    <dbReference type="NCBI Taxonomy" id="1769250"/>
    <lineage>
        <taxon>Bacteria</taxon>
        <taxon>Pseudomonadati</taxon>
        <taxon>Pseudomonadota</taxon>
        <taxon>Betaproteobacteria</taxon>
        <taxon>Burkholderiales</taxon>
        <taxon>Sphaerotilaceae</taxon>
        <taxon>Roseateles</taxon>
    </lineage>
</organism>
<accession>A0ABT2YE61</accession>
<feature type="transmembrane region" description="Helical" evidence="1">
    <location>
        <begin position="46"/>
        <end position="64"/>
    </location>
</feature>
<keyword evidence="3" id="KW-1185">Reference proteome</keyword>
<protein>
    <recommendedName>
        <fullName evidence="4">DUF4345 domain-containing protein</fullName>
    </recommendedName>
</protein>
<gene>
    <name evidence="2" type="ORF">LNV07_09600</name>
</gene>